<keyword evidence="9 15" id="KW-0418">Kinase</keyword>
<keyword evidence="8 15" id="KW-0547">Nucleotide-binding</keyword>
<dbReference type="NCBIfam" id="NF004160">
    <property type="entry name" value="PRK05627.1-3"/>
    <property type="match status" value="1"/>
</dbReference>
<comment type="function">
    <text evidence="1">Catalyzes the phosphorylation of riboflavin to FMN followed by the adenylation of FMN to FAD.</text>
</comment>
<comment type="caution">
    <text evidence="17">The sequence shown here is derived from an EMBL/GenBank/DDBJ whole genome shotgun (WGS) entry which is preliminary data.</text>
</comment>
<evidence type="ECO:0000256" key="2">
    <source>
        <dbReference type="ARBA" id="ARBA00004726"/>
    </source>
</evidence>
<dbReference type="InterPro" id="IPR014729">
    <property type="entry name" value="Rossmann-like_a/b/a_fold"/>
</dbReference>
<dbReference type="SUPFAM" id="SSF52374">
    <property type="entry name" value="Nucleotidylyl transferase"/>
    <property type="match status" value="1"/>
</dbReference>
<dbReference type="Pfam" id="PF01687">
    <property type="entry name" value="Flavokinase"/>
    <property type="match status" value="1"/>
</dbReference>
<dbReference type="GO" id="GO:0005524">
    <property type="term" value="F:ATP binding"/>
    <property type="evidence" value="ECO:0007669"/>
    <property type="project" value="UniProtKB-UniRule"/>
</dbReference>
<evidence type="ECO:0000256" key="13">
    <source>
        <dbReference type="ARBA" id="ARBA00047880"/>
    </source>
</evidence>
<gene>
    <name evidence="17" type="ORF">HMPREF9238_00357</name>
</gene>
<comment type="catalytic activity">
    <reaction evidence="14 15">
        <text>FMN + ATP + H(+) = FAD + diphosphate</text>
        <dbReference type="Rhea" id="RHEA:17237"/>
        <dbReference type="ChEBI" id="CHEBI:15378"/>
        <dbReference type="ChEBI" id="CHEBI:30616"/>
        <dbReference type="ChEBI" id="CHEBI:33019"/>
        <dbReference type="ChEBI" id="CHEBI:57692"/>
        <dbReference type="ChEBI" id="CHEBI:58210"/>
        <dbReference type="EC" id="2.7.7.2"/>
    </reaction>
</comment>
<evidence type="ECO:0000256" key="8">
    <source>
        <dbReference type="ARBA" id="ARBA00022741"/>
    </source>
</evidence>
<keyword evidence="18" id="KW-1185">Reference proteome</keyword>
<organism evidence="17 18">
    <name type="scientific">Gleimia europaea ACS-120-V-Col10b</name>
    <dbReference type="NCBI Taxonomy" id="883069"/>
    <lineage>
        <taxon>Bacteria</taxon>
        <taxon>Bacillati</taxon>
        <taxon>Actinomycetota</taxon>
        <taxon>Actinomycetes</taxon>
        <taxon>Actinomycetales</taxon>
        <taxon>Actinomycetaceae</taxon>
        <taxon>Gleimia</taxon>
    </lineage>
</organism>
<dbReference type="SUPFAM" id="SSF82114">
    <property type="entry name" value="Riboflavin kinase-like"/>
    <property type="match status" value="1"/>
</dbReference>
<name>A0A9W5RDW0_9ACTO</name>
<evidence type="ECO:0000256" key="3">
    <source>
        <dbReference type="ARBA" id="ARBA00005201"/>
    </source>
</evidence>
<dbReference type="FunFam" id="2.40.30.30:FF:000003">
    <property type="entry name" value="Riboflavin biosynthesis protein"/>
    <property type="match status" value="1"/>
</dbReference>
<evidence type="ECO:0000313" key="17">
    <source>
        <dbReference type="EMBL" id="EPD30611.1"/>
    </source>
</evidence>
<comment type="pathway">
    <text evidence="2 15">Cofactor biosynthesis; FAD biosynthesis; FAD from FMN: step 1/1.</text>
</comment>
<dbReference type="AlphaFoldDB" id="A0A9W5RDW0"/>
<evidence type="ECO:0000256" key="15">
    <source>
        <dbReference type="PIRNR" id="PIRNR004491"/>
    </source>
</evidence>
<dbReference type="InterPro" id="IPR023468">
    <property type="entry name" value="Riboflavin_kinase"/>
</dbReference>
<evidence type="ECO:0000256" key="11">
    <source>
        <dbReference type="ARBA" id="ARBA00022840"/>
    </source>
</evidence>
<evidence type="ECO:0000256" key="10">
    <source>
        <dbReference type="ARBA" id="ARBA00022827"/>
    </source>
</evidence>
<dbReference type="CDD" id="cd02064">
    <property type="entry name" value="FAD_synthetase_N"/>
    <property type="match status" value="1"/>
</dbReference>
<reference evidence="17 18" key="1">
    <citation type="submission" date="2013-05" db="EMBL/GenBank/DDBJ databases">
        <title>The Genome Sequence of Actinomyces europaeus ACS-120-V-COL10B.</title>
        <authorList>
            <consortium name="The Broad Institute Genomics Platform"/>
            <person name="Earl A."/>
            <person name="Ward D."/>
            <person name="Feldgarden M."/>
            <person name="Gevers D."/>
            <person name="Saerens B."/>
            <person name="Vaneechoutte M."/>
            <person name="Walker B."/>
            <person name="Young S."/>
            <person name="Zeng Q."/>
            <person name="Gargeya S."/>
            <person name="Fitzgerald M."/>
            <person name="Haas B."/>
            <person name="Abouelleil A."/>
            <person name="Allen A.W."/>
            <person name="Alvarado L."/>
            <person name="Arachchi H.M."/>
            <person name="Berlin A.M."/>
            <person name="Chapman S.B."/>
            <person name="Gainer-Dewar J."/>
            <person name="Goldberg J."/>
            <person name="Griggs A."/>
            <person name="Gujja S."/>
            <person name="Hansen M."/>
            <person name="Howarth C."/>
            <person name="Imamovic A."/>
            <person name="Ireland A."/>
            <person name="Larimer J."/>
            <person name="McCowan C."/>
            <person name="Murphy C."/>
            <person name="Pearson M."/>
            <person name="Poon T.W."/>
            <person name="Priest M."/>
            <person name="Roberts A."/>
            <person name="Saif S."/>
            <person name="Shea T."/>
            <person name="Sisk P."/>
            <person name="Sykes S."/>
            <person name="Wortman J."/>
            <person name="Nusbaum C."/>
            <person name="Birren B."/>
        </authorList>
    </citation>
    <scope>NUCLEOTIDE SEQUENCE [LARGE SCALE GENOMIC DNA]</scope>
    <source>
        <strain evidence="17 18">ACS-120-V-Col10b</strain>
    </source>
</reference>
<dbReference type="PANTHER" id="PTHR22749">
    <property type="entry name" value="RIBOFLAVIN KINASE/FMN ADENYLYLTRANSFERASE"/>
    <property type="match status" value="1"/>
</dbReference>
<dbReference type="InterPro" id="IPR015864">
    <property type="entry name" value="FAD_synthase"/>
</dbReference>
<dbReference type="InterPro" id="IPR002606">
    <property type="entry name" value="Riboflavin_kinase_bac"/>
</dbReference>
<dbReference type="GO" id="GO:0003919">
    <property type="term" value="F:FMN adenylyltransferase activity"/>
    <property type="evidence" value="ECO:0007669"/>
    <property type="project" value="UniProtKB-UniRule"/>
</dbReference>
<dbReference type="FunFam" id="3.40.50.620:FF:000021">
    <property type="entry name" value="Riboflavin biosynthesis protein"/>
    <property type="match status" value="1"/>
</dbReference>
<dbReference type="GO" id="GO:0009231">
    <property type="term" value="P:riboflavin biosynthetic process"/>
    <property type="evidence" value="ECO:0007669"/>
    <property type="project" value="InterPro"/>
</dbReference>
<comment type="catalytic activity">
    <reaction evidence="13 15">
        <text>riboflavin + ATP = FMN + ADP + H(+)</text>
        <dbReference type="Rhea" id="RHEA:14357"/>
        <dbReference type="ChEBI" id="CHEBI:15378"/>
        <dbReference type="ChEBI" id="CHEBI:30616"/>
        <dbReference type="ChEBI" id="CHEBI:57986"/>
        <dbReference type="ChEBI" id="CHEBI:58210"/>
        <dbReference type="ChEBI" id="CHEBI:456216"/>
        <dbReference type="EC" id="2.7.1.26"/>
    </reaction>
</comment>
<evidence type="ECO:0000256" key="7">
    <source>
        <dbReference type="ARBA" id="ARBA00022695"/>
    </source>
</evidence>
<dbReference type="EMBL" id="AGWN01000001">
    <property type="protein sequence ID" value="EPD30611.1"/>
    <property type="molecule type" value="Genomic_DNA"/>
</dbReference>
<dbReference type="InterPro" id="IPR015865">
    <property type="entry name" value="Riboflavin_kinase_bac/euk"/>
</dbReference>
<protein>
    <recommendedName>
        <fullName evidence="15">Riboflavin biosynthesis protein</fullName>
    </recommendedName>
    <domain>
        <recommendedName>
            <fullName evidence="15">Riboflavin kinase</fullName>
            <ecNumber evidence="15">2.7.1.26</ecNumber>
        </recommendedName>
        <alternativeName>
            <fullName evidence="15">Flavokinase</fullName>
        </alternativeName>
    </domain>
    <domain>
        <recommendedName>
            <fullName evidence="15">FMN adenylyltransferase</fullName>
            <ecNumber evidence="15">2.7.7.2</ecNumber>
        </recommendedName>
        <alternativeName>
            <fullName evidence="15">FAD pyrophosphorylase</fullName>
        </alternativeName>
        <alternativeName>
            <fullName evidence="15">FAD synthase</fullName>
        </alternativeName>
    </domain>
</protein>
<keyword evidence="5 15" id="KW-0288">FMN</keyword>
<dbReference type="GO" id="GO:0009398">
    <property type="term" value="P:FMN biosynthetic process"/>
    <property type="evidence" value="ECO:0007669"/>
    <property type="project" value="UniProtKB-UniRule"/>
</dbReference>
<keyword evidence="4 15" id="KW-0285">Flavoprotein</keyword>
<dbReference type="PANTHER" id="PTHR22749:SF6">
    <property type="entry name" value="RIBOFLAVIN KINASE"/>
    <property type="match status" value="1"/>
</dbReference>
<evidence type="ECO:0000313" key="18">
    <source>
        <dbReference type="Proteomes" id="UP000014387"/>
    </source>
</evidence>
<sequence length="330" mass="35725">MVMSVWRDLAEVPEGLRTVVTIGNFDGVHRGHQQLIRMCSDLARKKDALAVAITFFPHPVQVHAPQRNLKLITTLVDRLDALAGYGIDATLVLNYNEALYLQTPREFIANISKALGVQGIVVGEDMKFGAGNSGNISTLRSLGGEFGFDVVALPDIVDETGTRWSSSWVRELLEEGEVAEAARVLGRPHRIRGVVKHGHKRGRELGFPTANLEEDCDGVIPADGVYAGWLTRQVADAPAGVFLPAAISVGTNPQFDGVHRTVEAHVLGRSDLDLYGEKIAVSFVKRLRGMKKFASVDELLQQMDEDIRDSASVLGVAVAGRVDPEAVTAG</sequence>
<keyword evidence="7 15" id="KW-0548">Nucleotidyltransferase</keyword>
<evidence type="ECO:0000256" key="12">
    <source>
        <dbReference type="ARBA" id="ARBA00023268"/>
    </source>
</evidence>
<feature type="domain" description="Riboflavin kinase" evidence="16">
    <location>
        <begin position="184"/>
        <end position="315"/>
    </location>
</feature>
<proteinExistence type="inferred from homology"/>
<keyword evidence="10 15" id="KW-0274">FAD</keyword>
<dbReference type="EC" id="2.7.1.26" evidence="15"/>
<comment type="pathway">
    <text evidence="3 15">Cofactor biosynthesis; FMN biosynthesis; FMN from riboflavin (ATP route): step 1/1.</text>
</comment>
<dbReference type="NCBIfam" id="TIGR00083">
    <property type="entry name" value="ribF"/>
    <property type="match status" value="1"/>
</dbReference>
<keyword evidence="12" id="KW-0511">Multifunctional enzyme</keyword>
<dbReference type="Pfam" id="PF06574">
    <property type="entry name" value="FAD_syn"/>
    <property type="match status" value="1"/>
</dbReference>
<dbReference type="PIRSF" id="PIRSF004491">
    <property type="entry name" value="FAD_Synth"/>
    <property type="match status" value="1"/>
</dbReference>
<evidence type="ECO:0000256" key="1">
    <source>
        <dbReference type="ARBA" id="ARBA00002121"/>
    </source>
</evidence>
<dbReference type="GO" id="GO:0006747">
    <property type="term" value="P:FAD biosynthetic process"/>
    <property type="evidence" value="ECO:0007669"/>
    <property type="project" value="UniProtKB-UniRule"/>
</dbReference>
<evidence type="ECO:0000256" key="9">
    <source>
        <dbReference type="ARBA" id="ARBA00022777"/>
    </source>
</evidence>
<dbReference type="InterPro" id="IPR023465">
    <property type="entry name" value="Riboflavin_kinase_dom_sf"/>
</dbReference>
<accession>A0A9W5RDW0</accession>
<evidence type="ECO:0000259" key="16">
    <source>
        <dbReference type="SMART" id="SM00904"/>
    </source>
</evidence>
<evidence type="ECO:0000256" key="4">
    <source>
        <dbReference type="ARBA" id="ARBA00022630"/>
    </source>
</evidence>
<dbReference type="SMART" id="SM00904">
    <property type="entry name" value="Flavokinase"/>
    <property type="match status" value="1"/>
</dbReference>
<dbReference type="Proteomes" id="UP000014387">
    <property type="component" value="Unassembled WGS sequence"/>
</dbReference>
<dbReference type="Gene3D" id="2.40.30.30">
    <property type="entry name" value="Riboflavin kinase-like"/>
    <property type="match status" value="1"/>
</dbReference>
<keyword evidence="6 15" id="KW-0808">Transferase</keyword>
<keyword evidence="11 15" id="KW-0067">ATP-binding</keyword>
<evidence type="ECO:0000256" key="6">
    <source>
        <dbReference type="ARBA" id="ARBA00022679"/>
    </source>
</evidence>
<comment type="similarity">
    <text evidence="15">Belongs to the ribF family.</text>
</comment>
<dbReference type="EC" id="2.7.7.2" evidence="15"/>
<dbReference type="GO" id="GO:0008531">
    <property type="term" value="F:riboflavin kinase activity"/>
    <property type="evidence" value="ECO:0007669"/>
    <property type="project" value="UniProtKB-UniRule"/>
</dbReference>
<dbReference type="Gene3D" id="3.40.50.620">
    <property type="entry name" value="HUPs"/>
    <property type="match status" value="1"/>
</dbReference>
<evidence type="ECO:0000256" key="14">
    <source>
        <dbReference type="ARBA" id="ARBA00049494"/>
    </source>
</evidence>
<evidence type="ECO:0000256" key="5">
    <source>
        <dbReference type="ARBA" id="ARBA00022643"/>
    </source>
</evidence>